<proteinExistence type="inferred from homology"/>
<dbReference type="SUPFAM" id="SSF58104">
    <property type="entry name" value="Methyl-accepting chemotaxis protein (MCP) signaling domain"/>
    <property type="match status" value="1"/>
</dbReference>
<comment type="similarity">
    <text evidence="2">Belongs to the methyl-accepting chemotaxis (MCP) protein family.</text>
</comment>
<protein>
    <recommendedName>
        <fullName evidence="10">Chemotaxis protein</fullName>
    </recommendedName>
</protein>
<feature type="transmembrane region" description="Helical" evidence="5">
    <location>
        <begin position="51"/>
        <end position="69"/>
    </location>
</feature>
<dbReference type="GO" id="GO:0016020">
    <property type="term" value="C:membrane"/>
    <property type="evidence" value="ECO:0007669"/>
    <property type="project" value="InterPro"/>
</dbReference>
<dbReference type="Proteomes" id="UP000264883">
    <property type="component" value="Chromosome"/>
</dbReference>
<dbReference type="InterPro" id="IPR004089">
    <property type="entry name" value="MCPsignal_dom"/>
</dbReference>
<dbReference type="GO" id="GO:0007165">
    <property type="term" value="P:signal transduction"/>
    <property type="evidence" value="ECO:0007669"/>
    <property type="project" value="UniProtKB-KW"/>
</dbReference>
<keyword evidence="9" id="KW-1185">Reference proteome</keyword>
<feature type="domain" description="HAMP" evidence="7">
    <location>
        <begin position="70"/>
        <end position="124"/>
    </location>
</feature>
<keyword evidence="5" id="KW-1133">Transmembrane helix</keyword>
<gene>
    <name evidence="8" type="ORF">BEN51_11910</name>
</gene>
<evidence type="ECO:0000256" key="2">
    <source>
        <dbReference type="ARBA" id="ARBA00029447"/>
    </source>
</evidence>
<evidence type="ECO:0000313" key="8">
    <source>
        <dbReference type="EMBL" id="ASW44136.1"/>
    </source>
</evidence>
<dbReference type="Gene3D" id="6.10.340.10">
    <property type="match status" value="1"/>
</dbReference>
<accession>A0A343JF28</accession>
<reference evidence="8 9" key="1">
    <citation type="submission" date="2016-08" db="EMBL/GenBank/DDBJ databases">
        <title>Complete Genome Sequence Of The Indigo Reducing Clostridium isatidis DSM15098.</title>
        <authorList>
            <person name="Little G.T."/>
            <person name="Minton N.P."/>
        </authorList>
    </citation>
    <scope>NUCLEOTIDE SEQUENCE [LARGE SCALE GENOMIC DNA]</scope>
    <source>
        <strain evidence="8 9">DSM 15098</strain>
    </source>
</reference>
<dbReference type="SMART" id="SM00304">
    <property type="entry name" value="HAMP"/>
    <property type="match status" value="2"/>
</dbReference>
<dbReference type="Pfam" id="PF00015">
    <property type="entry name" value="MCPsignal"/>
    <property type="match status" value="1"/>
</dbReference>
<feature type="coiled-coil region" evidence="4">
    <location>
        <begin position="298"/>
        <end position="367"/>
    </location>
</feature>
<dbReference type="EMBL" id="CP016786">
    <property type="protein sequence ID" value="ASW44136.1"/>
    <property type="molecule type" value="Genomic_DNA"/>
</dbReference>
<evidence type="ECO:0000259" key="7">
    <source>
        <dbReference type="PROSITE" id="PS50885"/>
    </source>
</evidence>
<dbReference type="PANTHER" id="PTHR32089:SF112">
    <property type="entry name" value="LYSOZYME-LIKE PROTEIN-RELATED"/>
    <property type="match status" value="1"/>
</dbReference>
<evidence type="ECO:0000256" key="1">
    <source>
        <dbReference type="ARBA" id="ARBA00023224"/>
    </source>
</evidence>
<keyword evidence="1 3" id="KW-0807">Transducer</keyword>
<evidence type="ECO:0008006" key="10">
    <source>
        <dbReference type="Google" id="ProtNLM"/>
    </source>
</evidence>
<evidence type="ECO:0000256" key="3">
    <source>
        <dbReference type="PROSITE-ProRule" id="PRU00284"/>
    </source>
</evidence>
<evidence type="ECO:0000256" key="4">
    <source>
        <dbReference type="SAM" id="Coils"/>
    </source>
</evidence>
<feature type="domain" description="Methyl-accepting transducer" evidence="6">
    <location>
        <begin position="143"/>
        <end position="400"/>
    </location>
</feature>
<dbReference type="KEGG" id="cia:BEN51_11910"/>
<dbReference type="AlphaFoldDB" id="A0A343JF28"/>
<dbReference type="OrthoDB" id="369336at2"/>
<dbReference type="InterPro" id="IPR003660">
    <property type="entry name" value="HAMP_dom"/>
</dbReference>
<feature type="transmembrane region" description="Helical" evidence="5">
    <location>
        <begin position="20"/>
        <end position="39"/>
    </location>
</feature>
<keyword evidence="4" id="KW-0175">Coiled coil</keyword>
<evidence type="ECO:0000256" key="5">
    <source>
        <dbReference type="SAM" id="Phobius"/>
    </source>
</evidence>
<dbReference type="SMART" id="SM00283">
    <property type="entry name" value="MA"/>
    <property type="match status" value="1"/>
</dbReference>
<evidence type="ECO:0000313" key="9">
    <source>
        <dbReference type="Proteomes" id="UP000264883"/>
    </source>
</evidence>
<evidence type="ECO:0000259" key="6">
    <source>
        <dbReference type="PROSITE" id="PS50111"/>
    </source>
</evidence>
<name>A0A343JF28_9CLOT</name>
<keyword evidence="5" id="KW-0472">Membrane</keyword>
<dbReference type="RefSeq" id="WP_119866262.1">
    <property type="nucleotide sequence ID" value="NZ_CP016786.1"/>
</dbReference>
<organism evidence="8 9">
    <name type="scientific">Clostridium isatidis</name>
    <dbReference type="NCBI Taxonomy" id="182773"/>
    <lineage>
        <taxon>Bacteria</taxon>
        <taxon>Bacillati</taxon>
        <taxon>Bacillota</taxon>
        <taxon>Clostridia</taxon>
        <taxon>Eubacteriales</taxon>
        <taxon>Clostridiaceae</taxon>
        <taxon>Clostridium</taxon>
    </lineage>
</organism>
<dbReference type="PANTHER" id="PTHR32089">
    <property type="entry name" value="METHYL-ACCEPTING CHEMOTAXIS PROTEIN MCPB"/>
    <property type="match status" value="1"/>
</dbReference>
<dbReference type="Pfam" id="PF00672">
    <property type="entry name" value="HAMP"/>
    <property type="match status" value="1"/>
</dbReference>
<dbReference type="PROSITE" id="PS50111">
    <property type="entry name" value="CHEMOTAXIS_TRANSDUC_2"/>
    <property type="match status" value="1"/>
</dbReference>
<sequence length="429" mass="47094">MNDNKQKKSYSTLKKQLRIFLIAMSIIPMLTLDIINFIVFKEAYNFDSVRIILIVGVIFIVLIITEAITKKISGPVAEVERVLHKIKDGDFTETVKENKSYSKEINSMIGSLNILIDNMSLLLRGLQEASANVNEGSDSLFEIIKESSRVGEEVAKSIQQIAAGATDQASQLDEGSNEIAILEQEINATIVRAEEMLSTSREVKASTNDGTEAINNLTNTYEKNKEASIKMAEKVDILSTKSEEIGMIVDTIQDIADQTNLLALNASIEAARAGEVGKGFAVVAEEVRKLAEESSKSANEINNVIVEIKNSIKELYQQTVETQKLNNETGESLDITNEKFNIIDTKIKELEENINNVSESLNKITASKDNVVNKIGSVVAVSQETAAITEEVSAASEQQSAGLQEMTVQAQTLKEYADALESMIEGYKI</sequence>
<keyword evidence="5" id="KW-0812">Transmembrane</keyword>
<dbReference type="Gene3D" id="1.10.287.950">
    <property type="entry name" value="Methyl-accepting chemotaxis protein"/>
    <property type="match status" value="1"/>
</dbReference>
<dbReference type="PROSITE" id="PS50885">
    <property type="entry name" value="HAMP"/>
    <property type="match status" value="1"/>
</dbReference>